<evidence type="ECO:0000256" key="2">
    <source>
        <dbReference type="ARBA" id="ARBA00022795"/>
    </source>
</evidence>
<proteinExistence type="inferred from homology"/>
<keyword evidence="4" id="KW-0966">Cell projection</keyword>
<evidence type="ECO:0000313" key="5">
    <source>
        <dbReference type="Proteomes" id="UP000239549"/>
    </source>
</evidence>
<name>A0A2L2XB32_9FIRM</name>
<keyword evidence="4" id="KW-0282">Flagellum</keyword>
<protein>
    <submittedName>
        <fullName evidence="4">Flagellar basal-body rod modification protein FlgD</fullName>
    </submittedName>
</protein>
<dbReference type="Proteomes" id="UP000239549">
    <property type="component" value="Unassembled WGS sequence"/>
</dbReference>
<accession>A0A2L2XB32</accession>
<gene>
    <name evidence="4" type="ORF">DCCM_2293</name>
</gene>
<evidence type="ECO:0000313" key="4">
    <source>
        <dbReference type="EMBL" id="GBF33194.1"/>
    </source>
</evidence>
<dbReference type="Pfam" id="PF03963">
    <property type="entry name" value="FlgD"/>
    <property type="match status" value="1"/>
</dbReference>
<comment type="caution">
    <text evidence="4">The sequence shown here is derived from an EMBL/GenBank/DDBJ whole genome shotgun (WGS) entry which is preliminary data.</text>
</comment>
<dbReference type="OrthoDB" id="280334at2"/>
<keyword evidence="5" id="KW-1185">Reference proteome</keyword>
<feature type="compositionally biased region" description="Polar residues" evidence="3">
    <location>
        <begin position="1"/>
        <end position="11"/>
    </location>
</feature>
<organism evidence="4 5">
    <name type="scientific">Desulfocucumis palustris</name>
    <dbReference type="NCBI Taxonomy" id="1898651"/>
    <lineage>
        <taxon>Bacteria</taxon>
        <taxon>Bacillati</taxon>
        <taxon>Bacillota</taxon>
        <taxon>Clostridia</taxon>
        <taxon>Eubacteriales</taxon>
        <taxon>Desulfocucumaceae</taxon>
        <taxon>Desulfocucumis</taxon>
    </lineage>
</organism>
<sequence length="130" mass="14633">MAGVTGVTSGDYTLPDKTRTPKKELDQNDFLILMMEQLKNQDPLEPQSNEEFIAQMAQFTSLQTLTELNRFTQFSQASQLIGKQVTVNDNDTVITGVVEKAAIVDDMVKVYIDDQGYDLKKVIQVENVEE</sequence>
<dbReference type="GO" id="GO:0044781">
    <property type="term" value="P:bacterial-type flagellum organization"/>
    <property type="evidence" value="ECO:0007669"/>
    <property type="project" value="UniProtKB-KW"/>
</dbReference>
<comment type="similarity">
    <text evidence="1">Belongs to the FlgD family.</text>
</comment>
<dbReference type="RefSeq" id="WP_104371622.1">
    <property type="nucleotide sequence ID" value="NZ_BFAV01000075.1"/>
</dbReference>
<feature type="region of interest" description="Disordered" evidence="3">
    <location>
        <begin position="1"/>
        <end position="21"/>
    </location>
</feature>
<reference evidence="5" key="1">
    <citation type="submission" date="2018-02" db="EMBL/GenBank/DDBJ databases">
        <title>Genome sequence of Desulfocucumis palustris strain NAW-5.</title>
        <authorList>
            <person name="Watanabe M."/>
            <person name="Kojima H."/>
            <person name="Fukui M."/>
        </authorList>
    </citation>
    <scope>NUCLEOTIDE SEQUENCE [LARGE SCALE GENOMIC DNA]</scope>
    <source>
        <strain evidence="5">NAW-5</strain>
    </source>
</reference>
<keyword evidence="4" id="KW-0969">Cilium</keyword>
<dbReference type="InterPro" id="IPR005648">
    <property type="entry name" value="FlgD"/>
</dbReference>
<dbReference type="EMBL" id="BFAV01000075">
    <property type="protein sequence ID" value="GBF33194.1"/>
    <property type="molecule type" value="Genomic_DNA"/>
</dbReference>
<evidence type="ECO:0000256" key="3">
    <source>
        <dbReference type="SAM" id="MobiDB-lite"/>
    </source>
</evidence>
<keyword evidence="2" id="KW-1005">Bacterial flagellum biogenesis</keyword>
<dbReference type="AlphaFoldDB" id="A0A2L2XB32"/>
<evidence type="ECO:0000256" key="1">
    <source>
        <dbReference type="ARBA" id="ARBA00010577"/>
    </source>
</evidence>